<dbReference type="Pfam" id="PF04417">
    <property type="entry name" value="DUF501"/>
    <property type="match status" value="1"/>
</dbReference>
<accession>A0A8J2SN08</accession>
<gene>
    <name evidence="3" type="ORF">PECAL_5P01090</name>
</gene>
<evidence type="ECO:0000313" key="4">
    <source>
        <dbReference type="Proteomes" id="UP000789595"/>
    </source>
</evidence>
<organism evidence="3 4">
    <name type="scientific">Pelagomonas calceolata</name>
    <dbReference type="NCBI Taxonomy" id="35677"/>
    <lineage>
        <taxon>Eukaryota</taxon>
        <taxon>Sar</taxon>
        <taxon>Stramenopiles</taxon>
        <taxon>Ochrophyta</taxon>
        <taxon>Pelagophyceae</taxon>
        <taxon>Pelagomonadales</taxon>
        <taxon>Pelagomonadaceae</taxon>
        <taxon>Pelagomonas</taxon>
    </lineage>
</organism>
<feature type="compositionally biased region" description="Basic residues" evidence="1">
    <location>
        <begin position="225"/>
        <end position="238"/>
    </location>
</feature>
<feature type="region of interest" description="Disordered" evidence="1">
    <location>
        <begin position="219"/>
        <end position="238"/>
    </location>
</feature>
<feature type="signal peptide" evidence="2">
    <location>
        <begin position="1"/>
        <end position="16"/>
    </location>
</feature>
<dbReference type="EMBL" id="CAKKNE010000005">
    <property type="protein sequence ID" value="CAH0375578.1"/>
    <property type="molecule type" value="Genomic_DNA"/>
</dbReference>
<comment type="caution">
    <text evidence="3">The sequence shown here is derived from an EMBL/GenBank/DDBJ whole genome shotgun (WGS) entry which is preliminary data.</text>
</comment>
<feature type="compositionally biased region" description="Low complexity" evidence="1">
    <location>
        <begin position="258"/>
        <end position="270"/>
    </location>
</feature>
<feature type="chain" id="PRO_5035308836" evidence="2">
    <location>
        <begin position="17"/>
        <end position="270"/>
    </location>
</feature>
<proteinExistence type="predicted"/>
<keyword evidence="4" id="KW-1185">Reference proteome</keyword>
<dbReference type="AlphaFoldDB" id="A0A8J2SN08"/>
<name>A0A8J2SN08_9STRA</name>
<protein>
    <submittedName>
        <fullName evidence="3">Uncharacterized protein</fullName>
    </submittedName>
</protein>
<feature type="non-terminal residue" evidence="3">
    <location>
        <position position="270"/>
    </location>
</feature>
<evidence type="ECO:0000256" key="2">
    <source>
        <dbReference type="SAM" id="SignalP"/>
    </source>
</evidence>
<dbReference type="Proteomes" id="UP000789595">
    <property type="component" value="Unassembled WGS sequence"/>
</dbReference>
<feature type="region of interest" description="Disordered" evidence="1">
    <location>
        <begin position="244"/>
        <end position="270"/>
    </location>
</feature>
<evidence type="ECO:0000256" key="1">
    <source>
        <dbReference type="SAM" id="MobiDB-lite"/>
    </source>
</evidence>
<dbReference type="InterPro" id="IPR007511">
    <property type="entry name" value="DUF501"/>
</dbReference>
<keyword evidence="2" id="KW-0732">Signal</keyword>
<reference evidence="3" key="1">
    <citation type="submission" date="2021-11" db="EMBL/GenBank/DDBJ databases">
        <authorList>
            <consortium name="Genoscope - CEA"/>
            <person name="William W."/>
        </authorList>
    </citation>
    <scope>NUCLEOTIDE SEQUENCE</scope>
</reference>
<sequence>MLTIAMLLAALRRGASLNPERLKHVPKGWQVAAPSAADADVVEQRQLGHPANMVGVPAVSLCRHGYPQAVLQDPGAHKFGAGMLRLTCPHLCEAVDAWEAEGAVRALSAELLAEDANRDALRKVNERHAVTRKSMVQGEALARAEARLGADTVRRPSTQASRASLRQNWTTSNVCMPSSPTNCCRGTTPSGRRCSKDWRRAALTRLDLKNVESSAPAALMAGGTRHARTSRSCGRRARGTRSCASYRWPGTRRRSGRAGRSSPGWRRPWR</sequence>
<evidence type="ECO:0000313" key="3">
    <source>
        <dbReference type="EMBL" id="CAH0375578.1"/>
    </source>
</evidence>